<dbReference type="Proteomes" id="UP000662986">
    <property type="component" value="Plasmid unnamed5"/>
</dbReference>
<sequence>MSTHRTHSEPRTAGSRIGTSLLWLGGGHPNEITEPTERTTYQVTGLVVLVNGLLAGLVATMAAATTSWPVLALLPFTLICGQLVGALARTLAGGRQVRWYGLVGRAAVALFVGAVLGELAFLGIAAGSIEPGAR</sequence>
<reference evidence="2 3" key="1">
    <citation type="journal article" date="2021" name="Microbiol. Resour. Announc.">
        <title>Complete Genome Sequences of Two Rhodococcus sp. Strains with Large and Linear Chromosomes, Isolated from Apple Rhizosphere.</title>
        <authorList>
            <person name="Benning S."/>
            <person name="Brugnone N."/>
            <person name="Siani R."/>
            <person name="Kublik S."/>
            <person name="Schloter M."/>
            <person name="Rad V."/>
        </authorList>
    </citation>
    <scope>NUCLEOTIDE SEQUENCE [LARGE SCALE GENOMIC DNA]</scope>
    <source>
        <strain evidence="2 3">R79</strain>
    </source>
</reference>
<dbReference type="Pfam" id="PF14362">
    <property type="entry name" value="DUF4407"/>
    <property type="match status" value="1"/>
</dbReference>
<accession>A0A974ZRB1</accession>
<dbReference type="InterPro" id="IPR025519">
    <property type="entry name" value="DUF4407"/>
</dbReference>
<feature type="transmembrane region" description="Helical" evidence="1">
    <location>
        <begin position="103"/>
        <end position="129"/>
    </location>
</feature>
<organism evidence="2 3">
    <name type="scientific">Rhodococcus pseudokoreensis</name>
    <dbReference type="NCBI Taxonomy" id="2811421"/>
    <lineage>
        <taxon>Bacteria</taxon>
        <taxon>Bacillati</taxon>
        <taxon>Actinomycetota</taxon>
        <taxon>Actinomycetes</taxon>
        <taxon>Mycobacteriales</taxon>
        <taxon>Nocardiaceae</taxon>
        <taxon>Rhodococcus</taxon>
    </lineage>
</organism>
<feature type="transmembrane region" description="Helical" evidence="1">
    <location>
        <begin position="70"/>
        <end position="91"/>
    </location>
</feature>
<geneLocation type="plasmid" evidence="2 3">
    <name>unnamed5</name>
</geneLocation>
<evidence type="ECO:0000256" key="1">
    <source>
        <dbReference type="SAM" id="Phobius"/>
    </source>
</evidence>
<proteinExistence type="predicted"/>
<protein>
    <submittedName>
        <fullName evidence="2">DUF4407 domain-containing protein</fullName>
    </submittedName>
</protein>
<evidence type="ECO:0000313" key="2">
    <source>
        <dbReference type="EMBL" id="QSE87445.1"/>
    </source>
</evidence>
<reference evidence="2 3" key="2">
    <citation type="journal article" date="2022" name="Arch. Microbiol.">
        <title>Rhodococcus pseudokoreensis sp. nov. isolated from the rhizosphere of young M26 apple rootstocks.</title>
        <authorList>
            <person name="Kampfer P."/>
            <person name="Glaeser S.P."/>
            <person name="Blom J."/>
            <person name="Wolf J."/>
            <person name="Benning S."/>
            <person name="Schloter M."/>
            <person name="Neumann-Schaal M."/>
        </authorList>
    </citation>
    <scope>NUCLEOTIDE SEQUENCE [LARGE SCALE GENOMIC DNA]</scope>
    <source>
        <strain evidence="2 3">R79</strain>
    </source>
</reference>
<keyword evidence="2" id="KW-0614">Plasmid</keyword>
<name>A0A974ZRB1_9NOCA</name>
<keyword evidence="1" id="KW-0472">Membrane</keyword>
<keyword evidence="1" id="KW-0812">Transmembrane</keyword>
<evidence type="ECO:0000313" key="3">
    <source>
        <dbReference type="Proteomes" id="UP000662986"/>
    </source>
</evidence>
<keyword evidence="3" id="KW-1185">Reference proteome</keyword>
<dbReference type="EMBL" id="CP070614">
    <property type="protein sequence ID" value="QSE87445.1"/>
    <property type="molecule type" value="Genomic_DNA"/>
</dbReference>
<keyword evidence="1" id="KW-1133">Transmembrane helix</keyword>
<gene>
    <name evidence="2" type="ORF">JWS13_02145</name>
</gene>
<feature type="transmembrane region" description="Helical" evidence="1">
    <location>
        <begin position="43"/>
        <end position="64"/>
    </location>
</feature>